<proteinExistence type="predicted"/>
<sequence>DHQLIVAKRRDTTVEQIRKNLEGCSSAMSELVPFPKTNVLDDQENETRVAEIDAIPIATDVVKGRTIVTFISSDGKIYTAIKSRRDYPTIIVLSTMTKVNLNRNKKLAIKALSGLANSLKINLLPS</sequence>
<comment type="caution">
    <text evidence="1">The sequence shown here is derived from an EMBL/GenBank/DDBJ whole genome shotgun (WGS) entry which is preliminary data.</text>
</comment>
<reference evidence="1 2" key="1">
    <citation type="journal article" date="2015" name="Nature">
        <title>rRNA introns, odd ribosomes, and small enigmatic genomes across a large radiation of phyla.</title>
        <authorList>
            <person name="Brown C.T."/>
            <person name="Hug L.A."/>
            <person name="Thomas B.C."/>
            <person name="Sharon I."/>
            <person name="Castelle C.J."/>
            <person name="Singh A."/>
            <person name="Wilkins M.J."/>
            <person name="Williams K.H."/>
            <person name="Banfield J.F."/>
        </authorList>
    </citation>
    <scope>NUCLEOTIDE SEQUENCE [LARGE SCALE GENOMIC DNA]</scope>
</reference>
<evidence type="ECO:0000313" key="1">
    <source>
        <dbReference type="EMBL" id="KKR87884.1"/>
    </source>
</evidence>
<name>A0A0G0UG75_9BACT</name>
<gene>
    <name evidence="1" type="ORF">UU34_C0002G0001</name>
</gene>
<organism evidence="1 2">
    <name type="scientific">Candidatus Curtissbacteria bacterium GW2011_GWA1_41_11</name>
    <dbReference type="NCBI Taxonomy" id="1618409"/>
    <lineage>
        <taxon>Bacteria</taxon>
        <taxon>Candidatus Curtissiibacteriota</taxon>
    </lineage>
</organism>
<evidence type="ECO:0000313" key="2">
    <source>
        <dbReference type="Proteomes" id="UP000034854"/>
    </source>
</evidence>
<accession>A0A0G0UG75</accession>
<dbReference type="Proteomes" id="UP000034854">
    <property type="component" value="Unassembled WGS sequence"/>
</dbReference>
<dbReference type="EMBL" id="LCAG01000002">
    <property type="protein sequence ID" value="KKR87884.1"/>
    <property type="molecule type" value="Genomic_DNA"/>
</dbReference>
<protein>
    <submittedName>
        <fullName evidence="1">Uncharacterized protein</fullName>
    </submittedName>
</protein>
<feature type="non-terminal residue" evidence="1">
    <location>
        <position position="1"/>
    </location>
</feature>
<dbReference type="AlphaFoldDB" id="A0A0G0UG75"/>